<dbReference type="InterPro" id="IPR035996">
    <property type="entry name" value="4pyrrol_Methylase_sf"/>
</dbReference>
<reference evidence="7" key="2">
    <citation type="submission" date="2021-08" db="EMBL/GenBank/DDBJ databases">
        <authorList>
            <person name="Tani A."/>
            <person name="Ola A."/>
            <person name="Ogura Y."/>
            <person name="Katsura K."/>
            <person name="Hayashi T."/>
        </authorList>
    </citation>
    <scope>NUCLEOTIDE SEQUENCE</scope>
    <source>
        <strain evidence="7">NBRC 15689</strain>
    </source>
</reference>
<dbReference type="InterPro" id="IPR050714">
    <property type="entry name" value="Cobalamin_biosynth_MTase"/>
</dbReference>
<dbReference type="SUPFAM" id="SSF53335">
    <property type="entry name" value="S-adenosyl-L-methionine-dependent methyltransferases"/>
    <property type="match status" value="1"/>
</dbReference>
<dbReference type="CDD" id="cd11644">
    <property type="entry name" value="Precorrin-6Y-MT"/>
    <property type="match status" value="1"/>
</dbReference>
<dbReference type="InterPro" id="IPR029063">
    <property type="entry name" value="SAM-dependent_MTases_sf"/>
</dbReference>
<protein>
    <submittedName>
        <fullName evidence="7">Precorrin-6Y C(5,15)-methyltransferase [decarboxylating]</fullName>
    </submittedName>
</protein>
<evidence type="ECO:0000259" key="6">
    <source>
        <dbReference type="Pfam" id="PF00590"/>
    </source>
</evidence>
<dbReference type="RefSeq" id="WP_238309557.1">
    <property type="nucleotide sequence ID" value="NZ_BPQV01000001.1"/>
</dbReference>
<evidence type="ECO:0000256" key="4">
    <source>
        <dbReference type="ARBA" id="ARBA00022679"/>
    </source>
</evidence>
<sequence length="416" mass="42993">MPHDTGEARTFATPNAPWLTIVGIGEDGRAGLSPAAAAALDAAEIVWGGRRHLALAAPFSAEARAWPSPIAQAYPEILARRGRPTCLLATGDPFHYGIGAEIARLVPAAEIRAFPQPSAFSLAAARLGWPLAETACLTLHGRALRRIVPHLQPGARLLVLSWDGSTPAAVAALLVARGLGASRLTVLEAMNGPAERVLSAPAEGFGQPEVAALNTLAVEVVAGAGARILSLSPGLDDDWFENDGQLTKAEIRAVTLAALRPRAGQRLWDVGAGAGSVSIEWCLRHPANTALAIEARPERAARIARNADALGVGERVRIVEGPAPDALIGLPAPEAVFVGGGVSVPGLLDACAAALPMGGRFVANAVTLEGEAALLAAFAERGGDLRRLSVARAAPVGGLQAWRAAMPVTQWAWTKP</sequence>
<dbReference type="InterPro" id="IPR014008">
    <property type="entry name" value="Cbl_synth_MTase_CbiT"/>
</dbReference>
<dbReference type="PIRSF" id="PIRSF036428">
    <property type="entry name" value="CobL"/>
    <property type="match status" value="1"/>
</dbReference>
<dbReference type="InterPro" id="IPR014777">
    <property type="entry name" value="4pyrrole_Mease_sub1"/>
</dbReference>
<dbReference type="SUPFAM" id="SSF53790">
    <property type="entry name" value="Tetrapyrrole methylase"/>
    <property type="match status" value="1"/>
</dbReference>
<dbReference type="InterPro" id="IPR000878">
    <property type="entry name" value="4pyrrol_Mease"/>
</dbReference>
<evidence type="ECO:0000256" key="2">
    <source>
        <dbReference type="ARBA" id="ARBA00022573"/>
    </source>
</evidence>
<keyword evidence="8" id="KW-1185">Reference proteome</keyword>
<keyword evidence="3" id="KW-0489">Methyltransferase</keyword>
<evidence type="ECO:0000256" key="1">
    <source>
        <dbReference type="ARBA" id="ARBA00004953"/>
    </source>
</evidence>
<dbReference type="Pfam" id="PF00590">
    <property type="entry name" value="TP_methylase"/>
    <property type="match status" value="1"/>
</dbReference>
<dbReference type="Proteomes" id="UP001055156">
    <property type="component" value="Unassembled WGS sequence"/>
</dbReference>
<dbReference type="PANTHER" id="PTHR43182:SF1">
    <property type="entry name" value="COBALT-PRECORRIN-7 C(5)-METHYLTRANSFERASE"/>
    <property type="match status" value="1"/>
</dbReference>
<evidence type="ECO:0000256" key="3">
    <source>
        <dbReference type="ARBA" id="ARBA00022603"/>
    </source>
</evidence>
<evidence type="ECO:0000313" key="7">
    <source>
        <dbReference type="EMBL" id="GJE25627.1"/>
    </source>
</evidence>
<reference evidence="7" key="1">
    <citation type="journal article" date="2021" name="Front. Microbiol.">
        <title>Comprehensive Comparative Genomics and Phenotyping of Methylobacterium Species.</title>
        <authorList>
            <person name="Alessa O."/>
            <person name="Ogura Y."/>
            <person name="Fujitani Y."/>
            <person name="Takami H."/>
            <person name="Hayashi T."/>
            <person name="Sahin N."/>
            <person name="Tani A."/>
        </authorList>
    </citation>
    <scope>NUCLEOTIDE SEQUENCE</scope>
    <source>
        <strain evidence="7">NBRC 15689</strain>
    </source>
</reference>
<gene>
    <name evidence="7" type="primary">cobL</name>
    <name evidence="7" type="ORF">LKMONMHP_0465</name>
</gene>
<accession>A0ABQ4T6A9</accession>
<evidence type="ECO:0000313" key="8">
    <source>
        <dbReference type="Proteomes" id="UP001055156"/>
    </source>
</evidence>
<dbReference type="Gene3D" id="3.40.50.150">
    <property type="entry name" value="Vaccinia Virus protein VP39"/>
    <property type="match status" value="1"/>
</dbReference>
<dbReference type="NCBIfam" id="TIGR02467">
    <property type="entry name" value="CbiE"/>
    <property type="match status" value="1"/>
</dbReference>
<dbReference type="InterPro" id="IPR012818">
    <property type="entry name" value="CbiE"/>
</dbReference>
<dbReference type="Gene3D" id="3.40.1010.10">
    <property type="entry name" value="Cobalt-precorrin-4 Transmethylase, Domain 1"/>
    <property type="match status" value="1"/>
</dbReference>
<organism evidence="7 8">
    <name type="scientific">Methylobacterium organophilum</name>
    <dbReference type="NCBI Taxonomy" id="410"/>
    <lineage>
        <taxon>Bacteria</taxon>
        <taxon>Pseudomonadati</taxon>
        <taxon>Pseudomonadota</taxon>
        <taxon>Alphaproteobacteria</taxon>
        <taxon>Hyphomicrobiales</taxon>
        <taxon>Methylobacteriaceae</taxon>
        <taxon>Methylobacterium</taxon>
    </lineage>
</organism>
<dbReference type="PANTHER" id="PTHR43182">
    <property type="entry name" value="COBALT-PRECORRIN-6B C(15)-METHYLTRANSFERASE (DECARBOXYLATING)"/>
    <property type="match status" value="1"/>
</dbReference>
<dbReference type="CDD" id="cd02440">
    <property type="entry name" value="AdoMet_MTases"/>
    <property type="match status" value="1"/>
</dbReference>
<comment type="caution">
    <text evidence="7">The sequence shown here is derived from an EMBL/GenBank/DDBJ whole genome shotgun (WGS) entry which is preliminary data.</text>
</comment>
<feature type="domain" description="Tetrapyrrole methylase" evidence="6">
    <location>
        <begin position="19"/>
        <end position="199"/>
    </location>
</feature>
<evidence type="ECO:0000256" key="5">
    <source>
        <dbReference type="ARBA" id="ARBA00022691"/>
    </source>
</evidence>
<keyword evidence="5" id="KW-0949">S-adenosyl-L-methionine</keyword>
<name>A0ABQ4T6A9_METOR</name>
<proteinExistence type="predicted"/>
<keyword evidence="2" id="KW-0169">Cobalamin biosynthesis</keyword>
<comment type="pathway">
    <text evidence="1">Cofactor biosynthesis; adenosylcobalamin biosynthesis.</text>
</comment>
<dbReference type="EMBL" id="BPQV01000001">
    <property type="protein sequence ID" value="GJE25627.1"/>
    <property type="molecule type" value="Genomic_DNA"/>
</dbReference>
<dbReference type="InterPro" id="IPR006365">
    <property type="entry name" value="Cbl_synth_CobL"/>
</dbReference>
<dbReference type="NCBIfam" id="TIGR02469">
    <property type="entry name" value="CbiT"/>
    <property type="match status" value="1"/>
</dbReference>
<keyword evidence="4" id="KW-0808">Transferase</keyword>